<dbReference type="SUPFAM" id="SSF55469">
    <property type="entry name" value="FMN-dependent nitroreductase-like"/>
    <property type="match status" value="1"/>
</dbReference>
<organism evidence="4 5">
    <name type="scientific">Amycolatopsis marina</name>
    <dbReference type="NCBI Taxonomy" id="490629"/>
    <lineage>
        <taxon>Bacteria</taxon>
        <taxon>Bacillati</taxon>
        <taxon>Actinomycetota</taxon>
        <taxon>Actinomycetes</taxon>
        <taxon>Pseudonocardiales</taxon>
        <taxon>Pseudonocardiaceae</taxon>
        <taxon>Amycolatopsis</taxon>
    </lineage>
</organism>
<dbReference type="Gene3D" id="3.40.109.10">
    <property type="entry name" value="NADH Oxidase"/>
    <property type="match status" value="1"/>
</dbReference>
<dbReference type="Pfam" id="PF00881">
    <property type="entry name" value="Nitroreductase"/>
    <property type="match status" value="2"/>
</dbReference>
<dbReference type="Proteomes" id="UP000243799">
    <property type="component" value="Unassembled WGS sequence"/>
</dbReference>
<dbReference type="RefSeq" id="WP_091678456.1">
    <property type="nucleotide sequence ID" value="NZ_FOKG01000027.1"/>
</dbReference>
<feature type="domain" description="Nitroreductase" evidence="3">
    <location>
        <begin position="16"/>
        <end position="65"/>
    </location>
</feature>
<evidence type="ECO:0000313" key="5">
    <source>
        <dbReference type="Proteomes" id="UP000243799"/>
    </source>
</evidence>
<reference evidence="5" key="1">
    <citation type="submission" date="2016-10" db="EMBL/GenBank/DDBJ databases">
        <authorList>
            <person name="Varghese N."/>
            <person name="Submissions S."/>
        </authorList>
    </citation>
    <scope>NUCLEOTIDE SEQUENCE [LARGE SCALE GENOMIC DNA]</scope>
    <source>
        <strain evidence="5">CGMCC 4.3568</strain>
    </source>
</reference>
<feature type="domain" description="Nitroreductase" evidence="3">
    <location>
        <begin position="73"/>
        <end position="156"/>
    </location>
</feature>
<dbReference type="EMBL" id="FOKG01000027">
    <property type="protein sequence ID" value="SFB61263.1"/>
    <property type="molecule type" value="Genomic_DNA"/>
</dbReference>
<dbReference type="GO" id="GO:0016491">
    <property type="term" value="F:oxidoreductase activity"/>
    <property type="evidence" value="ECO:0007669"/>
    <property type="project" value="UniProtKB-KW"/>
</dbReference>
<dbReference type="STRING" id="490629.SAMN05216266_12767"/>
<evidence type="ECO:0000256" key="1">
    <source>
        <dbReference type="ARBA" id="ARBA00007118"/>
    </source>
</evidence>
<accession>A0A1I1CLG7</accession>
<name>A0A1I1CLG7_9PSEU</name>
<evidence type="ECO:0000259" key="3">
    <source>
        <dbReference type="Pfam" id="PF00881"/>
    </source>
</evidence>
<protein>
    <submittedName>
        <fullName evidence="4">Nitroreductase</fullName>
    </submittedName>
</protein>
<comment type="similarity">
    <text evidence="1">Belongs to the nitroreductase family.</text>
</comment>
<dbReference type="CDD" id="cd02138">
    <property type="entry name" value="TdsD-like"/>
    <property type="match status" value="1"/>
</dbReference>
<dbReference type="PANTHER" id="PTHR43673:SF10">
    <property type="entry name" value="NADH DEHYDROGENASE_NAD(P)H NITROREDUCTASE XCC3605-RELATED"/>
    <property type="match status" value="1"/>
</dbReference>
<keyword evidence="2" id="KW-0560">Oxidoreductase</keyword>
<dbReference type="InterPro" id="IPR029479">
    <property type="entry name" value="Nitroreductase"/>
</dbReference>
<dbReference type="OrthoDB" id="9802510at2"/>
<sequence length="197" mass="21567">MDKFAETSVGVHDLIGRRWSPRAFDPEAAVSDEQLRALLEAARWAPSCGNTQPTRYLVGRRSDETFKRIFGTLAAGNQSWAHRAGVLMIGTALTRNEKGEMPYPDYGVALATQNLVLQAVAEGLVAHQMAGFDADAVRQEFDLPQDVRPVVAIAVGAQADPELLGDERSIDRERAPRERLPLSEFAFTGAWGSAVFE</sequence>
<evidence type="ECO:0000313" key="4">
    <source>
        <dbReference type="EMBL" id="SFB61263.1"/>
    </source>
</evidence>
<dbReference type="AlphaFoldDB" id="A0A1I1CLG7"/>
<gene>
    <name evidence="4" type="ORF">SAMN05216266_12767</name>
</gene>
<dbReference type="PANTHER" id="PTHR43673">
    <property type="entry name" value="NAD(P)H NITROREDUCTASE YDGI-RELATED"/>
    <property type="match status" value="1"/>
</dbReference>
<evidence type="ECO:0000256" key="2">
    <source>
        <dbReference type="ARBA" id="ARBA00023002"/>
    </source>
</evidence>
<proteinExistence type="inferred from homology"/>
<dbReference type="InterPro" id="IPR000415">
    <property type="entry name" value="Nitroreductase-like"/>
</dbReference>
<keyword evidence="5" id="KW-1185">Reference proteome</keyword>